<evidence type="ECO:0000313" key="10">
    <source>
        <dbReference type="Proteomes" id="UP001249020"/>
    </source>
</evidence>
<name>A0AAW8R003_9ALTE</name>
<dbReference type="InterPro" id="IPR027463">
    <property type="entry name" value="AcrB_DN_DC_subdom"/>
</dbReference>
<evidence type="ECO:0000313" key="9">
    <source>
        <dbReference type="EMBL" id="MDT0581175.1"/>
    </source>
</evidence>
<dbReference type="GO" id="GO:0042910">
    <property type="term" value="F:xenobiotic transmembrane transporter activity"/>
    <property type="evidence" value="ECO:0007669"/>
    <property type="project" value="TreeGrafter"/>
</dbReference>
<keyword evidence="6 8" id="KW-1133">Transmembrane helix</keyword>
<dbReference type="PANTHER" id="PTHR32063">
    <property type="match status" value="1"/>
</dbReference>
<comment type="subcellular location">
    <subcellularLocation>
        <location evidence="1">Cell membrane</location>
        <topology evidence="1">Multi-pass membrane protein</topology>
    </subcellularLocation>
</comment>
<proteinExistence type="inferred from homology"/>
<keyword evidence="5 8" id="KW-0812">Transmembrane</keyword>
<dbReference type="Gene3D" id="3.30.70.1320">
    <property type="entry name" value="Multidrug efflux transporter AcrB pore domain like"/>
    <property type="match status" value="1"/>
</dbReference>
<evidence type="ECO:0000256" key="1">
    <source>
        <dbReference type="ARBA" id="ARBA00004651"/>
    </source>
</evidence>
<dbReference type="NCBIfam" id="TIGR00914">
    <property type="entry name" value="2A0601"/>
    <property type="match status" value="1"/>
</dbReference>
<dbReference type="InterPro" id="IPR001036">
    <property type="entry name" value="Acrflvin-R"/>
</dbReference>
<comment type="similarity">
    <text evidence="2">Belongs to the resistance-nodulation-cell division (RND) (TC 2.A.6) family.</text>
</comment>
<evidence type="ECO:0000256" key="6">
    <source>
        <dbReference type="ARBA" id="ARBA00022989"/>
    </source>
</evidence>
<feature type="transmembrane region" description="Helical" evidence="8">
    <location>
        <begin position="433"/>
        <end position="453"/>
    </location>
</feature>
<feature type="transmembrane region" description="Helical" evidence="8">
    <location>
        <begin position="888"/>
        <end position="907"/>
    </location>
</feature>
<feature type="transmembrane region" description="Helical" evidence="8">
    <location>
        <begin position="990"/>
        <end position="1016"/>
    </location>
</feature>
<evidence type="ECO:0000256" key="7">
    <source>
        <dbReference type="ARBA" id="ARBA00023136"/>
    </source>
</evidence>
<protein>
    <submittedName>
        <fullName evidence="9">Efflux RND transporter permease subunit</fullName>
    </submittedName>
</protein>
<evidence type="ECO:0000256" key="8">
    <source>
        <dbReference type="SAM" id="Phobius"/>
    </source>
</evidence>
<evidence type="ECO:0000256" key="4">
    <source>
        <dbReference type="ARBA" id="ARBA00022475"/>
    </source>
</evidence>
<dbReference type="AlphaFoldDB" id="A0AAW8R003"/>
<feature type="transmembrane region" description="Helical" evidence="8">
    <location>
        <begin position="522"/>
        <end position="542"/>
    </location>
</feature>
<dbReference type="Pfam" id="PF00873">
    <property type="entry name" value="ACR_tran"/>
    <property type="match status" value="1"/>
</dbReference>
<dbReference type="Gene3D" id="3.30.2090.10">
    <property type="entry name" value="Multidrug efflux transporter AcrB TolC docking domain, DN and DC subdomains"/>
    <property type="match status" value="2"/>
</dbReference>
<dbReference type="Gene3D" id="1.20.1640.10">
    <property type="entry name" value="Multidrug efflux transporter AcrB transmembrane domain"/>
    <property type="match status" value="2"/>
</dbReference>
<feature type="transmembrane region" description="Helical" evidence="8">
    <location>
        <begin position="337"/>
        <end position="353"/>
    </location>
</feature>
<keyword evidence="10" id="KW-1185">Reference proteome</keyword>
<dbReference type="InterPro" id="IPR004763">
    <property type="entry name" value="CusA-like"/>
</dbReference>
<organism evidence="9 10">
    <name type="scientific">Brumicola blandensis</name>
    <dbReference type="NCBI Taxonomy" id="3075611"/>
    <lineage>
        <taxon>Bacteria</taxon>
        <taxon>Pseudomonadati</taxon>
        <taxon>Pseudomonadota</taxon>
        <taxon>Gammaproteobacteria</taxon>
        <taxon>Alteromonadales</taxon>
        <taxon>Alteromonadaceae</taxon>
        <taxon>Brumicola</taxon>
    </lineage>
</organism>
<comment type="caution">
    <text evidence="9">The sequence shown here is derived from an EMBL/GenBank/DDBJ whole genome shotgun (WGS) entry which is preliminary data.</text>
</comment>
<sequence length="1025" mass="111275">MLDKVLRFSLTQRIFVLIVSFFLLLAGGSAWFALPIDAFPEISPTQVKIILKAPGMTPEEIEAQVTLPIETELLGIPNKEVLRSTTKYAITDITIDFKEGTDIYWARQQVTERLAAVMPSLPDNLDGGIAPMSTALSEMFMFSLENPAMSLIERRQLLEWEIRPLLRSINGVADVNILGGFAKTYQISPDPIKLSSVGMTFEQLSEIIQSINQNGSIGRVNIGNDTMIVRSEGRISNIDELQNIVIANIDNSVVRLQDVALIDIGHLTRYGAVTRNGVETAEAIVIALKDANTAEVIEQVTDKLAQIQSSLPKGTDINVFYNRKNLIDKAIGTIEEALLVAVLLVIILLSLFLGNIRAAVVVSLILPMSAVCTFLLMDYFGMSANLMSLGGLVIAIGMLVDASVVVVENTVNNLKQNMKLPKLHLIYRACKEVAVPVVSGTVIVIIVFSPLLTLGGLEGKLFKPVAITIVFAMVSSLILSLTLIPALASLLLKATAINEPKFVVWLQNKYQLTLTSTIKQPLPVILITGALLFASIVLYSALGKTFMPVLDEGDIIVQLEKSPNISLEASTQLDIQIENALLDKFPEIQQIVSRVGSDEIGLDPMSLNETDIFMELAPVSTWRFESKQALIEEVRKVLAGFPGINVGFTQPIQMRVSEMLTGSTGDVSIKVFGNDINELAMLAGQISDTTKTLQGSVDVSASVIEGGDFLSIRLKPEIASIYDMTIAELTLFLKSQIESTTINTMIEGKRKTPIVFGLPDLSNSRPSTLTEMQSMTILMPDASLVQLSSIANISFKQGPILIEREDSNRFAVVTTNVAGRDIVGFVEELKGALTESLNLPVGYTLSFGGEFENQQRAANNLMVVVPIAIALIMIILFTTFGSLSKASLILVNIPFATMGGVIALSLSGEFLSVPASVGFIALLGVAVLNGVVMVSYFEQTRLSSVNVIDRIVVGAKRRLRPVLMTASTAMFGLFPLAFATGPGAEIQKPLAIVVIGGLFTSTFTTLFLIPVFYIWLENRRDARTK</sequence>
<dbReference type="GO" id="GO:0008324">
    <property type="term" value="F:monoatomic cation transmembrane transporter activity"/>
    <property type="evidence" value="ECO:0007669"/>
    <property type="project" value="InterPro"/>
</dbReference>
<feature type="transmembrane region" description="Helical" evidence="8">
    <location>
        <begin position="360"/>
        <end position="380"/>
    </location>
</feature>
<feature type="transmembrane region" description="Helical" evidence="8">
    <location>
        <begin position="861"/>
        <end position="881"/>
    </location>
</feature>
<reference evidence="9 10" key="1">
    <citation type="submission" date="2023-09" db="EMBL/GenBank/DDBJ databases">
        <authorList>
            <person name="Rey-Velasco X."/>
        </authorList>
    </citation>
    <scope>NUCLEOTIDE SEQUENCE [LARGE SCALE GENOMIC DNA]</scope>
    <source>
        <strain evidence="9 10">W409</strain>
    </source>
</reference>
<dbReference type="Proteomes" id="UP001249020">
    <property type="component" value="Unassembled WGS sequence"/>
</dbReference>
<dbReference type="SUPFAM" id="SSF82693">
    <property type="entry name" value="Multidrug efflux transporter AcrB pore domain, PN1, PN2, PC1 and PC2 subdomains"/>
    <property type="match status" value="3"/>
</dbReference>
<keyword evidence="3" id="KW-0813">Transport</keyword>
<dbReference type="RefSeq" id="WP_311359988.1">
    <property type="nucleotide sequence ID" value="NZ_JAVRIE010000001.1"/>
</dbReference>
<dbReference type="EMBL" id="JAVRIE010000001">
    <property type="protein sequence ID" value="MDT0581175.1"/>
    <property type="molecule type" value="Genomic_DNA"/>
</dbReference>
<keyword evidence="4" id="KW-1003">Cell membrane</keyword>
<dbReference type="SUPFAM" id="SSF82866">
    <property type="entry name" value="Multidrug efflux transporter AcrB transmembrane domain"/>
    <property type="match status" value="2"/>
</dbReference>
<feature type="transmembrane region" description="Helical" evidence="8">
    <location>
        <begin position="913"/>
        <end position="937"/>
    </location>
</feature>
<dbReference type="SUPFAM" id="SSF82714">
    <property type="entry name" value="Multidrug efflux transporter AcrB TolC docking domain, DN and DC subdomains"/>
    <property type="match status" value="1"/>
</dbReference>
<gene>
    <name evidence="9" type="ORF">RM544_01370</name>
</gene>
<dbReference type="PRINTS" id="PR00702">
    <property type="entry name" value="ACRIFLAVINRP"/>
</dbReference>
<feature type="transmembrane region" description="Helical" evidence="8">
    <location>
        <begin position="386"/>
        <end position="412"/>
    </location>
</feature>
<evidence type="ECO:0000256" key="5">
    <source>
        <dbReference type="ARBA" id="ARBA00022692"/>
    </source>
</evidence>
<evidence type="ECO:0000256" key="3">
    <source>
        <dbReference type="ARBA" id="ARBA00022448"/>
    </source>
</evidence>
<feature type="transmembrane region" description="Helical" evidence="8">
    <location>
        <begin position="465"/>
        <end position="492"/>
    </location>
</feature>
<dbReference type="PANTHER" id="PTHR32063:SF68">
    <property type="entry name" value="PROBALE CATION EFFLUX SYSTEM PROTEIN"/>
    <property type="match status" value="1"/>
</dbReference>
<dbReference type="Gene3D" id="3.30.70.1430">
    <property type="entry name" value="Multidrug efflux transporter AcrB pore domain"/>
    <property type="match status" value="2"/>
</dbReference>
<evidence type="ECO:0000256" key="2">
    <source>
        <dbReference type="ARBA" id="ARBA00010942"/>
    </source>
</evidence>
<keyword evidence="7 8" id="KW-0472">Membrane</keyword>
<feature type="transmembrane region" description="Helical" evidence="8">
    <location>
        <begin position="958"/>
        <end position="978"/>
    </location>
</feature>
<accession>A0AAW8R003</accession>
<dbReference type="Gene3D" id="3.30.70.1440">
    <property type="entry name" value="Multidrug efflux transporter AcrB pore domain"/>
    <property type="match status" value="1"/>
</dbReference>
<dbReference type="GO" id="GO:0005886">
    <property type="term" value="C:plasma membrane"/>
    <property type="evidence" value="ECO:0007669"/>
    <property type="project" value="UniProtKB-SubCell"/>
</dbReference>